<dbReference type="EMBL" id="BAABKM010000004">
    <property type="protein sequence ID" value="GAA4717920.1"/>
    <property type="molecule type" value="Genomic_DNA"/>
</dbReference>
<dbReference type="Proteomes" id="UP001499974">
    <property type="component" value="Unassembled WGS sequence"/>
</dbReference>
<reference evidence="2" key="1">
    <citation type="journal article" date="2019" name="Int. J. Syst. Evol. Microbiol.">
        <title>The Global Catalogue of Microorganisms (GCM) 10K type strain sequencing project: providing services to taxonomists for standard genome sequencing and annotation.</title>
        <authorList>
            <consortium name="The Broad Institute Genomics Platform"/>
            <consortium name="The Broad Institute Genome Sequencing Center for Infectious Disease"/>
            <person name="Wu L."/>
            <person name="Ma J."/>
        </authorList>
    </citation>
    <scope>NUCLEOTIDE SEQUENCE [LARGE SCALE GENOMIC DNA]</scope>
    <source>
        <strain evidence="2">JCM 18531</strain>
    </source>
</reference>
<organism evidence="1 2">
    <name type="scientific">Nocardioides conyzicola</name>
    <dbReference type="NCBI Taxonomy" id="1651781"/>
    <lineage>
        <taxon>Bacteria</taxon>
        <taxon>Bacillati</taxon>
        <taxon>Actinomycetota</taxon>
        <taxon>Actinomycetes</taxon>
        <taxon>Propionibacteriales</taxon>
        <taxon>Nocardioidaceae</taxon>
        <taxon>Nocardioides</taxon>
    </lineage>
</organism>
<accession>A0ABP8Y176</accession>
<keyword evidence="2" id="KW-1185">Reference proteome</keyword>
<sequence length="195" mass="20285">MSTTPVATTTTRLRHVVRLLHASTGTPLGPVRGRLDPHPHGWAVRPVTGGLVVTSRDGVPQPAAEPVLEVTLDDARWGTVLDLAGRTTLVDLDGADEVVDVAVDPVPMTLVARLSTPSTGAPRTGRTVVARATSGPTPRPTVSLTEGDPGTYTSAAVVWTAALTPCELLVDGNPLRTLSMDFTSSATSIRLVDTA</sequence>
<evidence type="ECO:0000313" key="1">
    <source>
        <dbReference type="EMBL" id="GAA4717920.1"/>
    </source>
</evidence>
<evidence type="ECO:0000313" key="2">
    <source>
        <dbReference type="Proteomes" id="UP001499974"/>
    </source>
</evidence>
<name>A0ABP8Y176_9ACTN</name>
<protein>
    <submittedName>
        <fullName evidence="1">Uncharacterized protein</fullName>
    </submittedName>
</protein>
<proteinExistence type="predicted"/>
<comment type="caution">
    <text evidence="1">The sequence shown here is derived from an EMBL/GenBank/DDBJ whole genome shotgun (WGS) entry which is preliminary data.</text>
</comment>
<gene>
    <name evidence="1" type="ORF">GCM10023349_42280</name>
</gene>
<dbReference type="RefSeq" id="WP_345523656.1">
    <property type="nucleotide sequence ID" value="NZ_BAABKM010000004.1"/>
</dbReference>